<dbReference type="PANTHER" id="PTHR30294:SF29">
    <property type="entry name" value="MULTIDRUG ABC TRANSPORTER PERMEASE YBHS-RELATED"/>
    <property type="match status" value="1"/>
</dbReference>
<name>A0A1M6F5L6_9FIRM</name>
<dbReference type="InterPro" id="IPR013525">
    <property type="entry name" value="ABC2_TM"/>
</dbReference>
<dbReference type="OrthoDB" id="1711024at2"/>
<feature type="transmembrane region" description="Helical" evidence="6">
    <location>
        <begin position="351"/>
        <end position="369"/>
    </location>
</feature>
<dbReference type="GO" id="GO:0005886">
    <property type="term" value="C:plasma membrane"/>
    <property type="evidence" value="ECO:0007669"/>
    <property type="project" value="UniProtKB-SubCell"/>
</dbReference>
<dbReference type="AlphaFoldDB" id="A0A1M6F5L6"/>
<dbReference type="STRING" id="1121476.SAMN02745751_01361"/>
<reference evidence="8 9" key="1">
    <citation type="submission" date="2016-11" db="EMBL/GenBank/DDBJ databases">
        <authorList>
            <person name="Jaros S."/>
            <person name="Januszkiewicz K."/>
            <person name="Wedrychowicz H."/>
        </authorList>
    </citation>
    <scope>NUCLEOTIDE SEQUENCE [LARGE SCALE GENOMIC DNA]</scope>
    <source>
        <strain evidence="8 9">DSM 17477</strain>
    </source>
</reference>
<proteinExistence type="predicted"/>
<evidence type="ECO:0000256" key="2">
    <source>
        <dbReference type="ARBA" id="ARBA00022475"/>
    </source>
</evidence>
<dbReference type="InterPro" id="IPR051449">
    <property type="entry name" value="ABC-2_transporter_component"/>
</dbReference>
<dbReference type="EMBL" id="FQZL01000008">
    <property type="protein sequence ID" value="SHI92971.1"/>
    <property type="molecule type" value="Genomic_DNA"/>
</dbReference>
<keyword evidence="3 6" id="KW-0812">Transmembrane</keyword>
<evidence type="ECO:0000256" key="3">
    <source>
        <dbReference type="ARBA" id="ARBA00022692"/>
    </source>
</evidence>
<accession>A0A1M6F5L6</accession>
<evidence type="ECO:0000313" key="9">
    <source>
        <dbReference type="Proteomes" id="UP000184052"/>
    </source>
</evidence>
<feature type="transmembrane region" description="Helical" evidence="6">
    <location>
        <begin position="292"/>
        <end position="310"/>
    </location>
</feature>
<keyword evidence="2" id="KW-1003">Cell membrane</keyword>
<keyword evidence="5 6" id="KW-0472">Membrane</keyword>
<dbReference type="Gene3D" id="3.40.1710.10">
    <property type="entry name" value="abc type-2 transporter like domain"/>
    <property type="match status" value="1"/>
</dbReference>
<feature type="domain" description="ABC-2 type transporter transmembrane" evidence="7">
    <location>
        <begin position="21"/>
        <end position="366"/>
    </location>
</feature>
<feature type="transmembrane region" description="Helical" evidence="6">
    <location>
        <begin position="21"/>
        <end position="41"/>
    </location>
</feature>
<evidence type="ECO:0000256" key="4">
    <source>
        <dbReference type="ARBA" id="ARBA00022989"/>
    </source>
</evidence>
<evidence type="ECO:0000313" key="8">
    <source>
        <dbReference type="EMBL" id="SHI92971.1"/>
    </source>
</evidence>
<dbReference type="Proteomes" id="UP000184052">
    <property type="component" value="Unassembled WGS sequence"/>
</dbReference>
<feature type="transmembrane region" description="Helical" evidence="6">
    <location>
        <begin position="183"/>
        <end position="203"/>
    </location>
</feature>
<keyword evidence="4 6" id="KW-1133">Transmembrane helix</keyword>
<dbReference type="RefSeq" id="WP_073048831.1">
    <property type="nucleotide sequence ID" value="NZ_FQZL01000008.1"/>
</dbReference>
<evidence type="ECO:0000256" key="1">
    <source>
        <dbReference type="ARBA" id="ARBA00004651"/>
    </source>
</evidence>
<protein>
    <submittedName>
        <fullName evidence="8">ABC-2 type transport system permease protein</fullName>
    </submittedName>
</protein>
<evidence type="ECO:0000256" key="6">
    <source>
        <dbReference type="SAM" id="Phobius"/>
    </source>
</evidence>
<sequence length="394" mass="43694">MKIFLEAFRKEFRSIFDYAGMMILLFIGPVFLTMFFGGVYVNDYVNDIPVAILDEDGSGLSNTISSSFLSNERFDVEYYPDNRKDLEELLYDGDAHMGIIIPEGFESGASVGDPKEILVVTDGTNIVVSNNAYAQAATIIQTIAVGVEIKVIEAKGVLPQITKNLALSFNIGERVLYDSKMRYMNYLIACYLAVFFQQLMLSSMGSKFIRSKEYIASGNTTQKALGVMASCVAGIMPSMLLGLAGIKYIFHVPVIGSLWTTVLLTILFAFAITGLSMVLASFTKERVEYAKISYMLSLPTFVLAGCVWPLEQMPDALRITTRAVWPLIGYAKNVQEIFIKGKEFGAVVPDIIYLFVFGAVWLYIGVKIFDRSFGSEEAVIDSNDNMDHSLMHAN</sequence>
<gene>
    <name evidence="8" type="ORF">SAMN02745751_01361</name>
</gene>
<keyword evidence="9" id="KW-1185">Reference proteome</keyword>
<organism evidence="8 9">
    <name type="scientific">Dethiosulfatibacter aminovorans DSM 17477</name>
    <dbReference type="NCBI Taxonomy" id="1121476"/>
    <lineage>
        <taxon>Bacteria</taxon>
        <taxon>Bacillati</taxon>
        <taxon>Bacillota</taxon>
        <taxon>Tissierellia</taxon>
        <taxon>Dethiosulfatibacter</taxon>
    </lineage>
</organism>
<feature type="transmembrane region" description="Helical" evidence="6">
    <location>
        <begin position="258"/>
        <end position="280"/>
    </location>
</feature>
<dbReference type="Pfam" id="PF12698">
    <property type="entry name" value="ABC2_membrane_3"/>
    <property type="match status" value="1"/>
</dbReference>
<evidence type="ECO:0000259" key="7">
    <source>
        <dbReference type="Pfam" id="PF12698"/>
    </source>
</evidence>
<feature type="transmembrane region" description="Helical" evidence="6">
    <location>
        <begin position="224"/>
        <end position="246"/>
    </location>
</feature>
<dbReference type="PANTHER" id="PTHR30294">
    <property type="entry name" value="MEMBRANE COMPONENT OF ABC TRANSPORTER YHHJ-RELATED"/>
    <property type="match status" value="1"/>
</dbReference>
<comment type="subcellular location">
    <subcellularLocation>
        <location evidence="1">Cell membrane</location>
        <topology evidence="1">Multi-pass membrane protein</topology>
    </subcellularLocation>
</comment>
<evidence type="ECO:0000256" key="5">
    <source>
        <dbReference type="ARBA" id="ARBA00023136"/>
    </source>
</evidence>
<dbReference type="GO" id="GO:0140359">
    <property type="term" value="F:ABC-type transporter activity"/>
    <property type="evidence" value="ECO:0007669"/>
    <property type="project" value="InterPro"/>
</dbReference>